<reference evidence="1 2" key="1">
    <citation type="submission" date="2018-11" db="EMBL/GenBank/DDBJ databases">
        <title>Trebonia kvetii gen.nov., sp.nov., a novel acidophilic actinobacterium, and proposal of the new actinobacterial family Treboniaceae fam. nov.</title>
        <authorList>
            <person name="Rapoport D."/>
            <person name="Sagova-Mareckova M."/>
            <person name="Sedlacek I."/>
            <person name="Provaznik J."/>
            <person name="Kralova S."/>
            <person name="Pavlinic D."/>
            <person name="Benes V."/>
            <person name="Kopecky J."/>
        </authorList>
    </citation>
    <scope>NUCLEOTIDE SEQUENCE [LARGE SCALE GENOMIC DNA]</scope>
    <source>
        <strain evidence="1 2">15Tr583</strain>
    </source>
</reference>
<dbReference type="InterPro" id="IPR036390">
    <property type="entry name" value="WH_DNA-bd_sf"/>
</dbReference>
<comment type="caution">
    <text evidence="1">The sequence shown here is derived from an EMBL/GenBank/DDBJ whole genome shotgun (WGS) entry which is preliminary data.</text>
</comment>
<dbReference type="CDD" id="cd05403">
    <property type="entry name" value="NT_KNTase_like"/>
    <property type="match status" value="1"/>
</dbReference>
<dbReference type="SUPFAM" id="SSF46785">
    <property type="entry name" value="Winged helix' DNA-binding domain"/>
    <property type="match status" value="1"/>
</dbReference>
<dbReference type="EMBL" id="RPFW01000001">
    <property type="protein sequence ID" value="TVZ06366.1"/>
    <property type="molecule type" value="Genomic_DNA"/>
</dbReference>
<gene>
    <name evidence="1" type="ORF">EAS64_02785</name>
</gene>
<dbReference type="OrthoDB" id="3526885at2"/>
<proteinExistence type="predicted"/>
<dbReference type="RefSeq" id="WP_145851121.1">
    <property type="nucleotide sequence ID" value="NZ_RPFW01000001.1"/>
</dbReference>
<organism evidence="1 2">
    <name type="scientific">Trebonia kvetii</name>
    <dbReference type="NCBI Taxonomy" id="2480626"/>
    <lineage>
        <taxon>Bacteria</taxon>
        <taxon>Bacillati</taxon>
        <taxon>Actinomycetota</taxon>
        <taxon>Actinomycetes</taxon>
        <taxon>Streptosporangiales</taxon>
        <taxon>Treboniaceae</taxon>
        <taxon>Trebonia</taxon>
    </lineage>
</organism>
<evidence type="ECO:0000313" key="1">
    <source>
        <dbReference type="EMBL" id="TVZ06366.1"/>
    </source>
</evidence>
<name>A0A6P2C7Q5_9ACTN</name>
<protein>
    <submittedName>
        <fullName evidence="1">ArsR family transcriptional regulator</fullName>
    </submittedName>
</protein>
<dbReference type="Proteomes" id="UP000460272">
    <property type="component" value="Unassembled WGS sequence"/>
</dbReference>
<keyword evidence="2" id="KW-1185">Reference proteome</keyword>
<sequence>MQRSSPPPLLPLLRSRLQAEILTLVLLGPEQEWSLTGLASRSGASVSSVQREITRAEQAGVVSSRRLGSTRLVKAADSPLTEPLSELLLRSFGPRQVLAEELAGVEGIEGAYLFGSWAARYAGEVGRPPADLDVLVIGTPDRDELDDAAQRAASRLAREVNVTIRSQAWWREGTDGFHADVTRRPLVPLFGGEVTA</sequence>
<accession>A0A6P2C7Q5</accession>
<dbReference type="AlphaFoldDB" id="A0A6P2C7Q5"/>
<evidence type="ECO:0000313" key="2">
    <source>
        <dbReference type="Proteomes" id="UP000460272"/>
    </source>
</evidence>